<sequence>MSRRAMQVKALLAMGILVGFGSVSTLASWTDSATATANLGAATVSLATGRSAAEATTAEYLVPVSPTNWYPGTSQAAMVAVKNTSTISVPYKIEGEVVETAPGTLGNALKVVVKTGSTVSGAAPNATCSGGAAIFTKASGSPFPAGVSRTNLSQGAAEALCVEYSLPLNAANSLQGNTTSVKLKFTATVGN</sequence>
<comment type="caution">
    <text evidence="2">The sequence shown here is derived from an EMBL/GenBank/DDBJ whole genome shotgun (WGS) entry which is preliminary data.</text>
</comment>
<evidence type="ECO:0000313" key="2">
    <source>
        <dbReference type="EMBL" id="MFC4716847.1"/>
    </source>
</evidence>
<name>A0ABV9MLL7_9MICC</name>
<evidence type="ECO:0008006" key="4">
    <source>
        <dbReference type="Google" id="ProtNLM"/>
    </source>
</evidence>
<protein>
    <recommendedName>
        <fullName evidence="4">Ribosomally synthesized peptide with SipW-like signal peptide</fullName>
    </recommendedName>
</protein>
<evidence type="ECO:0000313" key="3">
    <source>
        <dbReference type="Proteomes" id="UP001595884"/>
    </source>
</evidence>
<organism evidence="2 3">
    <name type="scientific">Glutamicibacter bergerei</name>
    <dbReference type="NCBI Taxonomy" id="256702"/>
    <lineage>
        <taxon>Bacteria</taxon>
        <taxon>Bacillati</taxon>
        <taxon>Actinomycetota</taxon>
        <taxon>Actinomycetes</taxon>
        <taxon>Micrococcales</taxon>
        <taxon>Micrococcaceae</taxon>
        <taxon>Glutamicibacter</taxon>
    </lineage>
</organism>
<dbReference type="RefSeq" id="WP_346059575.1">
    <property type="nucleotide sequence ID" value="NZ_BAAAVQ010000049.1"/>
</dbReference>
<dbReference type="Proteomes" id="UP001595884">
    <property type="component" value="Unassembled WGS sequence"/>
</dbReference>
<accession>A0ABV9MLL7</accession>
<dbReference type="EMBL" id="JBHSHE010000055">
    <property type="protein sequence ID" value="MFC4716847.1"/>
    <property type="molecule type" value="Genomic_DNA"/>
</dbReference>
<evidence type="ECO:0000256" key="1">
    <source>
        <dbReference type="SAM" id="SignalP"/>
    </source>
</evidence>
<reference evidence="3" key="1">
    <citation type="journal article" date="2019" name="Int. J. Syst. Evol. Microbiol.">
        <title>The Global Catalogue of Microorganisms (GCM) 10K type strain sequencing project: providing services to taxonomists for standard genome sequencing and annotation.</title>
        <authorList>
            <consortium name="The Broad Institute Genomics Platform"/>
            <consortium name="The Broad Institute Genome Sequencing Center for Infectious Disease"/>
            <person name="Wu L."/>
            <person name="Ma J."/>
        </authorList>
    </citation>
    <scope>NUCLEOTIDE SEQUENCE [LARGE SCALE GENOMIC DNA]</scope>
    <source>
        <strain evidence="3">CGMCC 1.12849</strain>
    </source>
</reference>
<keyword evidence="3" id="KW-1185">Reference proteome</keyword>
<proteinExistence type="predicted"/>
<keyword evidence="1" id="KW-0732">Signal</keyword>
<feature type="signal peptide" evidence="1">
    <location>
        <begin position="1"/>
        <end position="27"/>
    </location>
</feature>
<feature type="chain" id="PRO_5047500402" description="Ribosomally synthesized peptide with SipW-like signal peptide" evidence="1">
    <location>
        <begin position="28"/>
        <end position="191"/>
    </location>
</feature>
<gene>
    <name evidence="2" type="ORF">ACFO7V_11965</name>
</gene>